<keyword evidence="2" id="KW-1185">Reference proteome</keyword>
<dbReference type="Proteomes" id="UP000094412">
    <property type="component" value="Unassembled WGS sequence"/>
</dbReference>
<reference evidence="1 2" key="1">
    <citation type="submission" date="2016-08" db="EMBL/GenBank/DDBJ databases">
        <title>Whole genome sequence of Mesorhizobium sp. strain UASWS1009 isolated from industrial sewage.</title>
        <authorList>
            <person name="Crovadore J."/>
            <person name="Calmin G."/>
            <person name="Chablais R."/>
            <person name="Cochard B."/>
            <person name="Lefort F."/>
        </authorList>
    </citation>
    <scope>NUCLEOTIDE SEQUENCE [LARGE SCALE GENOMIC DNA]</scope>
    <source>
        <strain evidence="1 2">UASWS1009</strain>
    </source>
</reference>
<organism evidence="1 2">
    <name type="scientific">Mesorhizobium hungaricum</name>
    <dbReference type="NCBI Taxonomy" id="1566387"/>
    <lineage>
        <taxon>Bacteria</taxon>
        <taxon>Pseudomonadati</taxon>
        <taxon>Pseudomonadota</taxon>
        <taxon>Alphaproteobacteria</taxon>
        <taxon>Hyphomicrobiales</taxon>
        <taxon>Phyllobacteriaceae</taxon>
        <taxon>Mesorhizobium</taxon>
    </lineage>
</organism>
<proteinExistence type="predicted"/>
<name>A0A1C2E8T5_9HYPH</name>
<dbReference type="EMBL" id="MDEO01000025">
    <property type="protein sequence ID" value="OCX23400.1"/>
    <property type="molecule type" value="Genomic_DNA"/>
</dbReference>
<gene>
    <name evidence="1" type="ORF">QV13_04120</name>
</gene>
<sequence length="110" mass="11986">MIGSPHHCKDVDDIQSAESVVVRASALPKPLIEIGKLTDCCMSAATALISNALPALTREHDCVSWLSQVFVHVEDRMAKSCPPKIVRRGPVAMGAVLRRALAYQFSMITR</sequence>
<dbReference type="AlphaFoldDB" id="A0A1C2E8T5"/>
<comment type="caution">
    <text evidence="1">The sequence shown here is derived from an EMBL/GenBank/DDBJ whole genome shotgun (WGS) entry which is preliminary data.</text>
</comment>
<accession>A0A1C2E8T5</accession>
<protein>
    <submittedName>
        <fullName evidence="1">Uncharacterized protein</fullName>
    </submittedName>
</protein>
<evidence type="ECO:0000313" key="2">
    <source>
        <dbReference type="Proteomes" id="UP000094412"/>
    </source>
</evidence>
<evidence type="ECO:0000313" key="1">
    <source>
        <dbReference type="EMBL" id="OCX23400.1"/>
    </source>
</evidence>